<reference evidence="2" key="1">
    <citation type="journal article" date="2016" name="Nat. Biotechnol.">
        <title>Sequencing wild and cultivated cassava and related species reveals extensive interspecific hybridization and genetic diversity.</title>
        <authorList>
            <person name="Bredeson J.V."/>
            <person name="Lyons J.B."/>
            <person name="Prochnik S.E."/>
            <person name="Wu G.A."/>
            <person name="Ha C.M."/>
            <person name="Edsinger-Gonzales E."/>
            <person name="Grimwood J."/>
            <person name="Schmutz J."/>
            <person name="Rabbi I.Y."/>
            <person name="Egesi C."/>
            <person name="Nauluvula P."/>
            <person name="Lebot V."/>
            <person name="Ndunguru J."/>
            <person name="Mkamilo G."/>
            <person name="Bart R.S."/>
            <person name="Setter T.L."/>
            <person name="Gleadow R.M."/>
            <person name="Kulakow P."/>
            <person name="Ferguson M.E."/>
            <person name="Rounsley S."/>
            <person name="Rokhsar D.S."/>
        </authorList>
    </citation>
    <scope>NUCLEOTIDE SEQUENCE [LARGE SCALE GENOMIC DNA]</scope>
    <source>
        <strain evidence="2">cv. AM560-2</strain>
    </source>
</reference>
<proteinExistence type="predicted"/>
<sequence>MAAVAASLSSPATAACFLRGSPKSKTAVNKGMKQEVPVIGDFSHFGIAVRKDFEFMKKGIGKGVGWANETFRLPQVFKALDDVLWLRNLEDPQAPPLEPQSWPQPSYPGCNISSTGLSGVDLFMADLKALEAYLQTSCSGPSTSRAFAFVTIKIRTSRIKRSLRTISNKDINGNISQYDFGLVLKETMLSLGPTFIKVGQSLSTRPDIIGTEISKALSELHDQIPPFPRTMAMKIIEEELDSPIKSLFSYISEEPVAAASFGQVYRGNTLDGHNVAVKVQRPNLRHVVVRDIYILRLGLGLLQKIAKRKSDLRLYADELGKGLVGELDYSLEAANASKFLDAHSSFRFMHVPKVYHHLSRKRVLTMEWVIGESPTNLLSLSTGDTVDQDSEYSERHKIEAKRRLLDLVSKGVESSLVQLLETGLLHADPHPGNLRYTPSGQIGFLDFGLLCQMEKKHQFAMLASIVHIVNGDWASLVHSLTEMDVIRPGTNIRRVTMELENSLGEVEFRDGIPNVKFSRVLSKIWSVALKFHFRMPPYYTLVLRSLASLEGLAVAADPNFKTFEAAYPYVVRKLLTENSAETRKILHSAILNRRKEFRWDRLALFLKVGSTRKVLSTETAIKHESSLDYLTNRSSSGVFDVAHLVLMLLPSRDGVVLRKLLMTADGASLVRAMVSKEAVQFRQQLCKIIADLLYQWTVQTLGLGITATQYSSQVRLINEPDNRELGPSSRLSMPLYKYQSIFRDRRLKVIFYRIIISARKDPVLMLKFCWTSFIMVVAASALACHRVFVSLSEVYISPLLLAPKRAAVGA</sequence>
<accession>A0ACB7HK74</accession>
<protein>
    <submittedName>
        <fullName evidence="1">Uncharacterized protein</fullName>
    </submittedName>
</protein>
<dbReference type="Proteomes" id="UP000091857">
    <property type="component" value="Chromosome 7"/>
</dbReference>
<evidence type="ECO:0000313" key="2">
    <source>
        <dbReference type="Proteomes" id="UP000091857"/>
    </source>
</evidence>
<gene>
    <name evidence="1" type="ORF">MANES_07G104400v8</name>
</gene>
<name>A0ACB7HK74_MANES</name>
<comment type="caution">
    <text evidence="1">The sequence shown here is derived from an EMBL/GenBank/DDBJ whole genome shotgun (WGS) entry which is preliminary data.</text>
</comment>
<keyword evidence="2" id="KW-1185">Reference proteome</keyword>
<evidence type="ECO:0000313" key="1">
    <source>
        <dbReference type="EMBL" id="KAG8651236.1"/>
    </source>
</evidence>
<organism evidence="1 2">
    <name type="scientific">Manihot esculenta</name>
    <name type="common">Cassava</name>
    <name type="synonym">Jatropha manihot</name>
    <dbReference type="NCBI Taxonomy" id="3983"/>
    <lineage>
        <taxon>Eukaryota</taxon>
        <taxon>Viridiplantae</taxon>
        <taxon>Streptophyta</taxon>
        <taxon>Embryophyta</taxon>
        <taxon>Tracheophyta</taxon>
        <taxon>Spermatophyta</taxon>
        <taxon>Magnoliopsida</taxon>
        <taxon>eudicotyledons</taxon>
        <taxon>Gunneridae</taxon>
        <taxon>Pentapetalae</taxon>
        <taxon>rosids</taxon>
        <taxon>fabids</taxon>
        <taxon>Malpighiales</taxon>
        <taxon>Euphorbiaceae</taxon>
        <taxon>Crotonoideae</taxon>
        <taxon>Manihoteae</taxon>
        <taxon>Manihot</taxon>
    </lineage>
</organism>
<dbReference type="EMBL" id="CM004393">
    <property type="protein sequence ID" value="KAG8651236.1"/>
    <property type="molecule type" value="Genomic_DNA"/>
</dbReference>